<organism evidence="15 16">
    <name type="scientific">Symplocastrum torsivum CPER-KK1</name>
    <dbReference type="NCBI Taxonomy" id="450513"/>
    <lineage>
        <taxon>Bacteria</taxon>
        <taxon>Bacillati</taxon>
        <taxon>Cyanobacteriota</taxon>
        <taxon>Cyanophyceae</taxon>
        <taxon>Oscillatoriophycideae</taxon>
        <taxon>Oscillatoriales</taxon>
        <taxon>Microcoleaceae</taxon>
        <taxon>Symplocastrum</taxon>
    </lineage>
</organism>
<evidence type="ECO:0000256" key="7">
    <source>
        <dbReference type="ARBA" id="ARBA00022723"/>
    </source>
</evidence>
<dbReference type="AlphaFoldDB" id="A0A951PMJ4"/>
<dbReference type="GO" id="GO:0009055">
    <property type="term" value="F:electron transfer activity"/>
    <property type="evidence" value="ECO:0007669"/>
    <property type="project" value="InterPro"/>
</dbReference>
<comment type="caution">
    <text evidence="15">The sequence shown here is derived from an EMBL/GenBank/DDBJ whole genome shotgun (WGS) entry which is preliminary data.</text>
</comment>
<evidence type="ECO:0000256" key="5">
    <source>
        <dbReference type="ARBA" id="ARBA00022531"/>
    </source>
</evidence>
<comment type="cofactor">
    <cofactor evidence="1">
        <name>heme c</name>
        <dbReference type="ChEBI" id="CHEBI:61717"/>
    </cofactor>
</comment>
<dbReference type="GO" id="GO:0005506">
    <property type="term" value="F:iron ion binding"/>
    <property type="evidence" value="ECO:0007669"/>
    <property type="project" value="InterPro"/>
</dbReference>
<dbReference type="SUPFAM" id="SSF46626">
    <property type="entry name" value="Cytochrome c"/>
    <property type="match status" value="1"/>
</dbReference>
<evidence type="ECO:0000256" key="2">
    <source>
        <dbReference type="ARBA" id="ARBA00004170"/>
    </source>
</evidence>
<keyword evidence="7 12" id="KW-0479">Metal-binding</keyword>
<accession>A0A951PMJ4</accession>
<evidence type="ECO:0000256" key="13">
    <source>
        <dbReference type="SAM" id="SignalP"/>
    </source>
</evidence>
<evidence type="ECO:0000313" key="16">
    <source>
        <dbReference type="Proteomes" id="UP000753908"/>
    </source>
</evidence>
<keyword evidence="11" id="KW-0604">Photosystem II</keyword>
<dbReference type="Proteomes" id="UP000753908">
    <property type="component" value="Unassembled WGS sequence"/>
</dbReference>
<dbReference type="GO" id="GO:0020037">
    <property type="term" value="F:heme binding"/>
    <property type="evidence" value="ECO:0007669"/>
    <property type="project" value="InterPro"/>
</dbReference>
<keyword evidence="10" id="KW-0472">Membrane</keyword>
<dbReference type="GO" id="GO:0022904">
    <property type="term" value="P:respiratory electron transport chain"/>
    <property type="evidence" value="ECO:0007669"/>
    <property type="project" value="InterPro"/>
</dbReference>
<feature type="signal peptide" evidence="13">
    <location>
        <begin position="1"/>
        <end position="44"/>
    </location>
</feature>
<feature type="domain" description="Cytochrome c" evidence="14">
    <location>
        <begin position="76"/>
        <end position="167"/>
    </location>
</feature>
<comment type="similarity">
    <text evidence="3">Belongs to the cytochrome c family. PsbV subfamily.</text>
</comment>
<name>A0A951PMJ4_9CYAN</name>
<evidence type="ECO:0000259" key="14">
    <source>
        <dbReference type="PROSITE" id="PS51007"/>
    </source>
</evidence>
<evidence type="ECO:0000256" key="12">
    <source>
        <dbReference type="PROSITE-ProRule" id="PRU00433"/>
    </source>
</evidence>
<evidence type="ECO:0000256" key="11">
    <source>
        <dbReference type="ARBA" id="ARBA00023276"/>
    </source>
</evidence>
<dbReference type="NCBIfam" id="TIGR03046">
    <property type="entry name" value="PS_II_psbV2"/>
    <property type="match status" value="1"/>
</dbReference>
<evidence type="ECO:0000256" key="9">
    <source>
        <dbReference type="ARBA" id="ARBA00023004"/>
    </source>
</evidence>
<evidence type="ECO:0000256" key="8">
    <source>
        <dbReference type="ARBA" id="ARBA00022982"/>
    </source>
</evidence>
<keyword evidence="13" id="KW-0732">Signal</keyword>
<keyword evidence="9 12" id="KW-0408">Iron</keyword>
<dbReference type="Gene3D" id="1.10.760.10">
    <property type="entry name" value="Cytochrome c-like domain"/>
    <property type="match status" value="1"/>
</dbReference>
<evidence type="ECO:0000256" key="1">
    <source>
        <dbReference type="ARBA" id="ARBA00001926"/>
    </source>
</evidence>
<dbReference type="GO" id="GO:0009523">
    <property type="term" value="C:photosystem II"/>
    <property type="evidence" value="ECO:0007669"/>
    <property type="project" value="UniProtKB-KW"/>
</dbReference>
<keyword evidence="4" id="KW-0813">Transport</keyword>
<dbReference type="EMBL" id="JAHHIF010000017">
    <property type="protein sequence ID" value="MBW4545747.1"/>
    <property type="molecule type" value="Genomic_DNA"/>
</dbReference>
<evidence type="ECO:0000256" key="10">
    <source>
        <dbReference type="ARBA" id="ARBA00023136"/>
    </source>
</evidence>
<dbReference type="Pfam" id="PF14495">
    <property type="entry name" value="Cytochrom_C550"/>
    <property type="match status" value="1"/>
</dbReference>
<evidence type="ECO:0000256" key="4">
    <source>
        <dbReference type="ARBA" id="ARBA00022448"/>
    </source>
</evidence>
<sequence>MLTRAIKITQYLHSLRHQLFSVPCLLAALIAFFSVFMVSTPAHAAVDTYVRRYLKATEPVALDLDGQGQTKPFSAEDLSAGKELFETHCLNCHVGGATLPDPTVSLALNTLAGATPPRDNINGLVAFLREPMTYDGSDISFWCRQVPESWMPQEQVEKLAAFVLRAAQKAPGWGTSDF</sequence>
<protein>
    <submittedName>
        <fullName evidence="15">Photosystem II cytochrome PsbV2</fullName>
    </submittedName>
</protein>
<reference evidence="15" key="2">
    <citation type="journal article" date="2022" name="Microbiol. Resour. Announc.">
        <title>Metagenome Sequencing to Explore Phylogenomics of Terrestrial Cyanobacteria.</title>
        <authorList>
            <person name="Ward R.D."/>
            <person name="Stajich J.E."/>
            <person name="Johansen J.R."/>
            <person name="Huntemann M."/>
            <person name="Clum A."/>
            <person name="Foster B."/>
            <person name="Foster B."/>
            <person name="Roux S."/>
            <person name="Palaniappan K."/>
            <person name="Varghese N."/>
            <person name="Mukherjee S."/>
            <person name="Reddy T.B.K."/>
            <person name="Daum C."/>
            <person name="Copeland A."/>
            <person name="Chen I.A."/>
            <person name="Ivanova N.N."/>
            <person name="Kyrpides N.C."/>
            <person name="Shapiro N."/>
            <person name="Eloe-Fadrosh E.A."/>
            <person name="Pietrasiak N."/>
        </authorList>
    </citation>
    <scope>NUCLEOTIDE SEQUENCE</scope>
    <source>
        <strain evidence="15">CPER-KK1</strain>
    </source>
</reference>
<dbReference type="PROSITE" id="PS51007">
    <property type="entry name" value="CYTC"/>
    <property type="match status" value="1"/>
</dbReference>
<dbReference type="GO" id="GO:0015979">
    <property type="term" value="P:photosynthesis"/>
    <property type="evidence" value="ECO:0007669"/>
    <property type="project" value="UniProtKB-KW"/>
</dbReference>
<proteinExistence type="inferred from homology"/>
<dbReference type="InterPro" id="IPR036909">
    <property type="entry name" value="Cyt_c-like_dom_sf"/>
</dbReference>
<evidence type="ECO:0000313" key="15">
    <source>
        <dbReference type="EMBL" id="MBW4545747.1"/>
    </source>
</evidence>
<gene>
    <name evidence="15" type="primary">psbV2</name>
    <name evidence="15" type="ORF">KME25_15045</name>
</gene>
<reference evidence="15" key="1">
    <citation type="submission" date="2021-05" db="EMBL/GenBank/DDBJ databases">
        <authorList>
            <person name="Pietrasiak N."/>
            <person name="Ward R."/>
            <person name="Stajich J.E."/>
            <person name="Kurbessoian T."/>
        </authorList>
    </citation>
    <scope>NUCLEOTIDE SEQUENCE</scope>
    <source>
        <strain evidence="15">CPER-KK1</strain>
    </source>
</reference>
<keyword evidence="5" id="KW-0602">Photosynthesis</keyword>
<dbReference type="InterPro" id="IPR016003">
    <property type="entry name" value="PsbV_cyt_c550-like"/>
</dbReference>
<feature type="chain" id="PRO_5037199739" evidence="13">
    <location>
        <begin position="45"/>
        <end position="178"/>
    </location>
</feature>
<keyword evidence="8" id="KW-0249">Electron transport</keyword>
<comment type="subcellular location">
    <subcellularLocation>
        <location evidence="2">Membrane</location>
        <topology evidence="2">Peripheral membrane protein</topology>
    </subcellularLocation>
</comment>
<dbReference type="InterPro" id="IPR029490">
    <property type="entry name" value="Cytochrom_C550"/>
</dbReference>
<dbReference type="PIRSF" id="PIRSF005890">
    <property type="entry name" value="Phot_II_cyt_c550"/>
    <property type="match status" value="1"/>
</dbReference>
<evidence type="ECO:0000256" key="6">
    <source>
        <dbReference type="ARBA" id="ARBA00022617"/>
    </source>
</evidence>
<dbReference type="InterPro" id="IPR009056">
    <property type="entry name" value="Cyt_c-like_dom"/>
</dbReference>
<evidence type="ECO:0000256" key="3">
    <source>
        <dbReference type="ARBA" id="ARBA00010433"/>
    </source>
</evidence>
<keyword evidence="6 12" id="KW-0349">Heme</keyword>